<gene>
    <name evidence="1" type="ORF">U0021_06590</name>
</gene>
<proteinExistence type="predicted"/>
<dbReference type="EMBL" id="CP139961">
    <property type="protein sequence ID" value="WQE03420.1"/>
    <property type="molecule type" value="Genomic_DNA"/>
</dbReference>
<name>A0ABZ0WW77_9GAMM</name>
<reference evidence="1 2" key="1">
    <citation type="submission" date="2023-12" db="EMBL/GenBank/DDBJ databases">
        <title>Genome sequencing and assembly of bacterial species from a model synthetic community.</title>
        <authorList>
            <person name="Hogle S.L."/>
        </authorList>
    </citation>
    <scope>NUCLEOTIDE SEQUENCE [LARGE SCALE GENOMIC DNA]</scope>
    <source>
        <strain evidence="1 2">HAMBI_2792</strain>
    </source>
</reference>
<dbReference type="RefSeq" id="WP_162816820.1">
    <property type="nucleotide sequence ID" value="NZ_CP139961.1"/>
</dbReference>
<dbReference type="Proteomes" id="UP001324384">
    <property type="component" value="Chromosome"/>
</dbReference>
<organism evidence="1 2">
    <name type="scientific">Moraxella canis</name>
    <dbReference type="NCBI Taxonomy" id="90239"/>
    <lineage>
        <taxon>Bacteria</taxon>
        <taxon>Pseudomonadati</taxon>
        <taxon>Pseudomonadota</taxon>
        <taxon>Gammaproteobacteria</taxon>
        <taxon>Moraxellales</taxon>
        <taxon>Moraxellaceae</taxon>
        <taxon>Moraxella</taxon>
    </lineage>
</organism>
<evidence type="ECO:0008006" key="3">
    <source>
        <dbReference type="Google" id="ProtNLM"/>
    </source>
</evidence>
<evidence type="ECO:0000313" key="2">
    <source>
        <dbReference type="Proteomes" id="UP001324384"/>
    </source>
</evidence>
<sequence length="57" mass="6637">MSQPKKSARKQKSVVFHKEKDQALIQAVQNDQSVAFSALMRQLLREHYQLSDSQKYS</sequence>
<keyword evidence="2" id="KW-1185">Reference proteome</keyword>
<accession>A0ABZ0WW77</accession>
<evidence type="ECO:0000313" key="1">
    <source>
        <dbReference type="EMBL" id="WQE03420.1"/>
    </source>
</evidence>
<protein>
    <recommendedName>
        <fullName evidence="3">CopG family transcriptional regulator</fullName>
    </recommendedName>
</protein>